<reference evidence="3" key="1">
    <citation type="journal article" date="2022" name="Int. J. Mol. Sci.">
        <title>Draft Genome of Tanacetum Coccineum: Genomic Comparison of Closely Related Tanacetum-Family Plants.</title>
        <authorList>
            <person name="Yamashiro T."/>
            <person name="Shiraishi A."/>
            <person name="Nakayama K."/>
            <person name="Satake H."/>
        </authorList>
    </citation>
    <scope>NUCLEOTIDE SEQUENCE</scope>
</reference>
<sequence length="269" mass="31066">MVADLRYFNSLEHEVNSLKSQLDTQKTQFLNEIDRLSREYYYADHMNAILGVYTEMDKVSNLQCDYLETLEKCEHLEKELSKSITMSKSFEALQKHAINLELDLQQGFLALNSRVLSQMCPYEVIPTTSVSRPQLKSNQMGDRVMPNNSQRKKQEVEDHHKNFKFSNNKTSVTACNDSLNAKTSNVNFVCVTCGKCVLNDNHDMYVLHYINGVNSRTRHPIVVPLSTREPKQTDSTIKKLRNIIRMIYEQLVEIILFIVDSGFDDGVWT</sequence>
<reference evidence="3" key="2">
    <citation type="submission" date="2022-01" db="EMBL/GenBank/DDBJ databases">
        <authorList>
            <person name="Yamashiro T."/>
            <person name="Shiraishi A."/>
            <person name="Satake H."/>
            <person name="Nakayama K."/>
        </authorList>
    </citation>
    <scope>NUCLEOTIDE SEQUENCE</scope>
</reference>
<feature type="coiled-coil region" evidence="1">
    <location>
        <begin position="8"/>
        <end position="79"/>
    </location>
</feature>
<proteinExistence type="predicted"/>
<evidence type="ECO:0000313" key="3">
    <source>
        <dbReference type="EMBL" id="GJT26513.1"/>
    </source>
</evidence>
<accession>A0ABQ5CIE2</accession>
<comment type="caution">
    <text evidence="3">The sequence shown here is derived from an EMBL/GenBank/DDBJ whole genome shotgun (WGS) entry which is preliminary data.</text>
</comment>
<protein>
    <submittedName>
        <fullName evidence="3">Uncharacterized protein</fullName>
    </submittedName>
</protein>
<name>A0ABQ5CIE2_9ASTR</name>
<gene>
    <name evidence="3" type="ORF">Tco_0906788</name>
</gene>
<keyword evidence="1" id="KW-0175">Coiled coil</keyword>
<feature type="region of interest" description="Disordered" evidence="2">
    <location>
        <begin position="133"/>
        <end position="155"/>
    </location>
</feature>
<dbReference type="Proteomes" id="UP001151760">
    <property type="component" value="Unassembled WGS sequence"/>
</dbReference>
<keyword evidence="4" id="KW-1185">Reference proteome</keyword>
<dbReference type="EMBL" id="BQNB010014299">
    <property type="protein sequence ID" value="GJT26513.1"/>
    <property type="molecule type" value="Genomic_DNA"/>
</dbReference>
<evidence type="ECO:0000313" key="4">
    <source>
        <dbReference type="Proteomes" id="UP001151760"/>
    </source>
</evidence>
<organism evidence="3 4">
    <name type="scientific">Tanacetum coccineum</name>
    <dbReference type="NCBI Taxonomy" id="301880"/>
    <lineage>
        <taxon>Eukaryota</taxon>
        <taxon>Viridiplantae</taxon>
        <taxon>Streptophyta</taxon>
        <taxon>Embryophyta</taxon>
        <taxon>Tracheophyta</taxon>
        <taxon>Spermatophyta</taxon>
        <taxon>Magnoliopsida</taxon>
        <taxon>eudicotyledons</taxon>
        <taxon>Gunneridae</taxon>
        <taxon>Pentapetalae</taxon>
        <taxon>asterids</taxon>
        <taxon>campanulids</taxon>
        <taxon>Asterales</taxon>
        <taxon>Asteraceae</taxon>
        <taxon>Asteroideae</taxon>
        <taxon>Anthemideae</taxon>
        <taxon>Anthemidinae</taxon>
        <taxon>Tanacetum</taxon>
    </lineage>
</organism>
<evidence type="ECO:0000256" key="2">
    <source>
        <dbReference type="SAM" id="MobiDB-lite"/>
    </source>
</evidence>
<evidence type="ECO:0000256" key="1">
    <source>
        <dbReference type="SAM" id="Coils"/>
    </source>
</evidence>